<dbReference type="SMART" id="SM00116">
    <property type="entry name" value="CBS"/>
    <property type="match status" value="2"/>
</dbReference>
<name>A0A6P1QWN0_9FLAO</name>
<dbReference type="InterPro" id="IPR000644">
    <property type="entry name" value="CBS_dom"/>
</dbReference>
<keyword evidence="3" id="KW-1185">Reference proteome</keyword>
<dbReference type="PANTHER" id="PTHR43080:SF2">
    <property type="entry name" value="CBS DOMAIN-CONTAINING PROTEIN"/>
    <property type="match status" value="1"/>
</dbReference>
<dbReference type="Pfam" id="PF00571">
    <property type="entry name" value="CBS"/>
    <property type="match status" value="2"/>
</dbReference>
<proteinExistence type="predicted"/>
<dbReference type="EMBL" id="CP029149">
    <property type="protein sequence ID" value="QHN65271.1"/>
    <property type="molecule type" value="Genomic_DNA"/>
</dbReference>
<dbReference type="PANTHER" id="PTHR43080">
    <property type="entry name" value="CBS DOMAIN-CONTAINING PROTEIN CBSX3, MITOCHONDRIAL"/>
    <property type="match status" value="1"/>
</dbReference>
<dbReference type="SUPFAM" id="SSF54631">
    <property type="entry name" value="CBS-domain pair"/>
    <property type="match status" value="1"/>
</dbReference>
<dbReference type="InterPro" id="IPR051257">
    <property type="entry name" value="Diverse_CBS-Domain"/>
</dbReference>
<evidence type="ECO:0000313" key="2">
    <source>
        <dbReference type="EMBL" id="QHN65271.1"/>
    </source>
</evidence>
<organism evidence="2 3">
    <name type="scientific">Bergeyella cardium</name>
    <dbReference type="NCBI Taxonomy" id="1585976"/>
    <lineage>
        <taxon>Bacteria</taxon>
        <taxon>Pseudomonadati</taxon>
        <taxon>Bacteroidota</taxon>
        <taxon>Flavobacteriia</taxon>
        <taxon>Flavobacteriales</taxon>
        <taxon>Weeksellaceae</taxon>
        <taxon>Bergeyella</taxon>
    </lineage>
</organism>
<dbReference type="PROSITE" id="PS51371">
    <property type="entry name" value="CBS"/>
    <property type="match status" value="2"/>
</dbReference>
<dbReference type="KEGG" id="bcad:DBX24_04865"/>
<dbReference type="Gene3D" id="3.10.580.10">
    <property type="entry name" value="CBS-domain"/>
    <property type="match status" value="1"/>
</dbReference>
<evidence type="ECO:0000256" key="1">
    <source>
        <dbReference type="ARBA" id="ARBA00023122"/>
    </source>
</evidence>
<evidence type="ECO:0000313" key="3">
    <source>
        <dbReference type="Proteomes" id="UP000464318"/>
    </source>
</evidence>
<gene>
    <name evidence="2" type="ORF">DBX24_04865</name>
</gene>
<keyword evidence="1" id="KW-0129">CBS domain</keyword>
<reference evidence="2 3" key="1">
    <citation type="submission" date="2018-04" db="EMBL/GenBank/DDBJ databases">
        <title>Characteristic and Complete Genome Sequencing of A Novel Member of Infective Endocarditis Causative Bacteria: Bergeyella cardium QL-PH.</title>
        <authorList>
            <person name="Pan H."/>
            <person name="Sun E."/>
            <person name="Zhang Y."/>
        </authorList>
    </citation>
    <scope>NUCLEOTIDE SEQUENCE [LARGE SCALE GENOMIC DNA]</scope>
    <source>
        <strain evidence="2 3">HPQL</strain>
    </source>
</reference>
<dbReference type="AlphaFoldDB" id="A0A6P1QWN0"/>
<dbReference type="RefSeq" id="WP_120489801.1">
    <property type="nucleotide sequence ID" value="NZ_CP029149.1"/>
</dbReference>
<accession>A0A6P1QWN0</accession>
<dbReference type="Proteomes" id="UP000464318">
    <property type="component" value="Chromosome"/>
</dbReference>
<protein>
    <submittedName>
        <fullName evidence="2">CBS domain-containing protein</fullName>
    </submittedName>
</protein>
<sequence length="138" mass="15540">MKQRVPVSQIMTKELVTLNTTQSLYDAERLFKEYNIRHIPVVEGDRILGVLSYSDLLRISFADVTEGEEDVSSVVYDMYTIPQIMAKAPITVQASTNVKEVAEILATQSFHSIPVLDGEKLVGIVTTTDLIKYLLEQY</sequence>
<dbReference type="CDD" id="cd04584">
    <property type="entry name" value="CBS_pair_AcuB_like"/>
    <property type="match status" value="1"/>
</dbReference>
<dbReference type="OrthoDB" id="1119899at2"/>
<dbReference type="InterPro" id="IPR046342">
    <property type="entry name" value="CBS_dom_sf"/>
</dbReference>